<dbReference type="AlphaFoldDB" id="A0AAW7JH66"/>
<keyword evidence="2 8" id="KW-0812">Transmembrane</keyword>
<feature type="transmembrane region" description="Helical" evidence="8">
    <location>
        <begin position="145"/>
        <end position="164"/>
    </location>
</feature>
<feature type="transmembrane region" description="Helical" evidence="8">
    <location>
        <begin position="426"/>
        <end position="447"/>
    </location>
</feature>
<evidence type="ECO:0000256" key="4">
    <source>
        <dbReference type="ARBA" id="ARBA00022989"/>
    </source>
</evidence>
<reference evidence="10" key="2">
    <citation type="submission" date="2023-08" db="EMBL/GenBank/DDBJ databases">
        <title>Identification and characterization of horizontal gene transfer across gut microbiota members of farm animals based on homology search.</title>
        <authorList>
            <person name="Schwarzerova J."/>
            <person name="Nykrynova M."/>
            <person name="Jureckova K."/>
            <person name="Cejkova D."/>
            <person name="Rychlik I."/>
        </authorList>
    </citation>
    <scope>NUCLEOTIDE SEQUENCE</scope>
    <source>
        <strain evidence="10">ET15</strain>
        <strain evidence="9">ET37</strain>
    </source>
</reference>
<evidence type="ECO:0000256" key="3">
    <source>
        <dbReference type="ARBA" id="ARBA00022960"/>
    </source>
</evidence>
<dbReference type="GO" id="GO:0005886">
    <property type="term" value="C:plasma membrane"/>
    <property type="evidence" value="ECO:0007669"/>
    <property type="project" value="TreeGrafter"/>
</dbReference>
<feature type="transmembrane region" description="Helical" evidence="8">
    <location>
        <begin position="272"/>
        <end position="289"/>
    </location>
</feature>
<feature type="transmembrane region" description="Helical" evidence="8">
    <location>
        <begin position="171"/>
        <end position="202"/>
    </location>
</feature>
<dbReference type="Pfam" id="PF01098">
    <property type="entry name" value="FTSW_RODA_SPOVE"/>
    <property type="match status" value="2"/>
</dbReference>
<evidence type="ECO:0000256" key="6">
    <source>
        <dbReference type="ARBA" id="ARBA00032370"/>
    </source>
</evidence>
<dbReference type="NCBIfam" id="NF037961">
    <property type="entry name" value="RodA_shape"/>
    <property type="match status" value="2"/>
</dbReference>
<dbReference type="Proteomes" id="UP001168478">
    <property type="component" value="Unassembled WGS sequence"/>
</dbReference>
<dbReference type="PROSITE" id="PS00428">
    <property type="entry name" value="FTSW_RODA_SPOVE"/>
    <property type="match status" value="1"/>
</dbReference>
<evidence type="ECO:0000313" key="11">
    <source>
        <dbReference type="Proteomes" id="UP001167831"/>
    </source>
</evidence>
<keyword evidence="4 8" id="KW-1133">Transmembrane helix</keyword>
<dbReference type="RefSeq" id="WP_289824862.1">
    <property type="nucleotide sequence ID" value="NZ_JAUEIE010000003.1"/>
</dbReference>
<dbReference type="EMBL" id="JAUEIE010000003">
    <property type="protein sequence ID" value="MDN0022243.1"/>
    <property type="molecule type" value="Genomic_DNA"/>
</dbReference>
<feature type="transmembrane region" description="Helical" evidence="8">
    <location>
        <begin position="222"/>
        <end position="240"/>
    </location>
</feature>
<feature type="transmembrane region" description="Helical" evidence="8">
    <location>
        <begin position="395"/>
        <end position="414"/>
    </location>
</feature>
<evidence type="ECO:0000313" key="10">
    <source>
        <dbReference type="EMBL" id="MDN0024842.1"/>
    </source>
</evidence>
<evidence type="ECO:0000313" key="9">
    <source>
        <dbReference type="EMBL" id="MDN0022243.1"/>
    </source>
</evidence>
<evidence type="ECO:0000256" key="2">
    <source>
        <dbReference type="ARBA" id="ARBA00022692"/>
    </source>
</evidence>
<evidence type="ECO:0000313" key="12">
    <source>
        <dbReference type="Proteomes" id="UP001168478"/>
    </source>
</evidence>
<keyword evidence="5 8" id="KW-0472">Membrane</keyword>
<feature type="transmembrane region" description="Helical" evidence="8">
    <location>
        <begin position="459"/>
        <end position="478"/>
    </location>
</feature>
<comment type="subcellular location">
    <subcellularLocation>
        <location evidence="1">Membrane</location>
        <topology evidence="1">Multi-pass membrane protein</topology>
    </subcellularLocation>
</comment>
<accession>A0AAW7JH66</accession>
<sequence>MVQGAGRRQSVLCSIDWWTIGLYLALLIFGWISVCGASYTYGDNDIFSLDTRSGMQVVWIATSVCLGFAILLMDARFFDTFSYIIYGILLLLLFATIFNPHDIKGSHSWIVLGPLRLQPAEFGKFATALALAKLMSSFGFNIHRWKHFAAACAIILMPMFFIIGQRETGSALVYLAFALVLYREGMPGSILFTGVAMVVYFVVGIKYEQVLLAATPTSVGKYVVFLLVHVFTASMIYVYCKERRQTWLMLAYVLGITLTATLFSVFVIPFDIVLVQIALSVLVMLYLLYQWLRTRLYNYLYIMLFSLGSIMFFYSADYVLNDVMEPHQRVRINVLLGLEEDISGAGYNVHQSEIAIGSGGLKGKGFLNGTQNKLKFVPEQDTDFIFCTVGEEEGFLGSAGVLLLFLALILRLIYLSERQTFKYGRIYGYSVLSIFLFHVFINVGMVLGLTPVIGIPLPFFSYGGSSLWGFTILLFIFLRIDADRKSVNT</sequence>
<dbReference type="InterPro" id="IPR001182">
    <property type="entry name" value="FtsW/RodA"/>
</dbReference>
<dbReference type="GO" id="GO:0032153">
    <property type="term" value="C:cell division site"/>
    <property type="evidence" value="ECO:0007669"/>
    <property type="project" value="TreeGrafter"/>
</dbReference>
<dbReference type="PANTHER" id="PTHR30474">
    <property type="entry name" value="CELL CYCLE PROTEIN"/>
    <property type="match status" value="1"/>
</dbReference>
<evidence type="ECO:0000256" key="8">
    <source>
        <dbReference type="SAM" id="Phobius"/>
    </source>
</evidence>
<reference evidence="10" key="1">
    <citation type="submission" date="2023-06" db="EMBL/GenBank/DDBJ databases">
        <authorList>
            <person name="Zeman M."/>
            <person name="Kubasova T."/>
            <person name="Jahodarova E."/>
            <person name="Nykrynova M."/>
            <person name="Rychlik I."/>
        </authorList>
    </citation>
    <scope>NUCLEOTIDE SEQUENCE</scope>
    <source>
        <strain evidence="10">ET15</strain>
        <strain evidence="9">ET37</strain>
    </source>
</reference>
<comment type="caution">
    <text evidence="10">The sequence shown here is derived from an EMBL/GenBank/DDBJ whole genome shotgun (WGS) entry which is preliminary data.</text>
</comment>
<dbReference type="InterPro" id="IPR018365">
    <property type="entry name" value="Cell_cycle_FtsW-rel_CS"/>
</dbReference>
<evidence type="ECO:0000256" key="7">
    <source>
        <dbReference type="ARBA" id="ARBA00033270"/>
    </source>
</evidence>
<feature type="transmembrane region" description="Helical" evidence="8">
    <location>
        <begin position="247"/>
        <end position="266"/>
    </location>
</feature>
<dbReference type="GO" id="GO:0008360">
    <property type="term" value="P:regulation of cell shape"/>
    <property type="evidence" value="ECO:0007669"/>
    <property type="project" value="UniProtKB-KW"/>
</dbReference>
<name>A0AAW7JH66_9BACT</name>
<keyword evidence="11" id="KW-1185">Reference proteome</keyword>
<protein>
    <recommendedName>
        <fullName evidence="7">Cell wall polymerase</fullName>
    </recommendedName>
    <alternativeName>
        <fullName evidence="6">Peptidoglycan polymerase</fullName>
    </alternativeName>
</protein>
<feature type="transmembrane region" description="Helical" evidence="8">
    <location>
        <begin position="80"/>
        <end position="98"/>
    </location>
</feature>
<organism evidence="10 12">
    <name type="scientific">Leyella lascolaii</name>
    <dbReference type="NCBI Taxonomy" id="1776379"/>
    <lineage>
        <taxon>Bacteria</taxon>
        <taxon>Pseudomonadati</taxon>
        <taxon>Bacteroidota</taxon>
        <taxon>Bacteroidia</taxon>
        <taxon>Bacteroidales</taxon>
        <taxon>Prevotellaceae</taxon>
        <taxon>Leyella</taxon>
    </lineage>
</organism>
<dbReference type="GO" id="GO:0051301">
    <property type="term" value="P:cell division"/>
    <property type="evidence" value="ECO:0007669"/>
    <property type="project" value="InterPro"/>
</dbReference>
<dbReference type="GO" id="GO:0015648">
    <property type="term" value="F:lipid-linked peptidoglycan transporter activity"/>
    <property type="evidence" value="ECO:0007669"/>
    <property type="project" value="TreeGrafter"/>
</dbReference>
<evidence type="ECO:0000256" key="5">
    <source>
        <dbReference type="ARBA" id="ARBA00023136"/>
    </source>
</evidence>
<feature type="transmembrane region" description="Helical" evidence="8">
    <location>
        <begin position="53"/>
        <end position="73"/>
    </location>
</feature>
<keyword evidence="3" id="KW-0133">Cell shape</keyword>
<dbReference type="EMBL" id="JAUEIF010000003">
    <property type="protein sequence ID" value="MDN0024842.1"/>
    <property type="molecule type" value="Genomic_DNA"/>
</dbReference>
<dbReference type="PANTHER" id="PTHR30474:SF1">
    <property type="entry name" value="PEPTIDOGLYCAN GLYCOSYLTRANSFERASE MRDB"/>
    <property type="match status" value="1"/>
</dbReference>
<feature type="transmembrane region" description="Helical" evidence="8">
    <location>
        <begin position="20"/>
        <end position="41"/>
    </location>
</feature>
<evidence type="ECO:0000256" key="1">
    <source>
        <dbReference type="ARBA" id="ARBA00004141"/>
    </source>
</evidence>
<dbReference type="Proteomes" id="UP001167831">
    <property type="component" value="Unassembled WGS sequence"/>
</dbReference>
<proteinExistence type="predicted"/>
<feature type="transmembrane region" description="Helical" evidence="8">
    <location>
        <begin position="296"/>
        <end position="316"/>
    </location>
</feature>
<gene>
    <name evidence="10" type="primary">rodA</name>
    <name evidence="9" type="ORF">QVN81_04275</name>
    <name evidence="10" type="ORF">QVN84_04810</name>
</gene>